<evidence type="ECO:0000313" key="2">
    <source>
        <dbReference type="Proteomes" id="UP001732700"/>
    </source>
</evidence>
<sequence length="172" mass="18554">MAGVWAALRPYVKHGICGTLIGLTVSDRYISLAAVKGASMQPTLGDRTGEYALVERSCLDFSHGQVVTFLLPADHRTTVVSRLIGLPGDWISVPEAAEIRKIPEGHCWVEGDNGTDSWDSRHLALCLLVWCGGGSRTWLGRLTRLAGSIRGCQKEGSCRSSDTFSLSSLVPL</sequence>
<name>A0ACD5WVV4_AVESA</name>
<protein>
    <submittedName>
        <fullName evidence="1">Uncharacterized protein</fullName>
    </submittedName>
</protein>
<reference evidence="1" key="1">
    <citation type="submission" date="2021-05" db="EMBL/GenBank/DDBJ databases">
        <authorList>
            <person name="Scholz U."/>
            <person name="Mascher M."/>
            <person name="Fiebig A."/>
        </authorList>
    </citation>
    <scope>NUCLEOTIDE SEQUENCE [LARGE SCALE GENOMIC DNA]</scope>
</reference>
<organism evidence="1 2">
    <name type="scientific">Avena sativa</name>
    <name type="common">Oat</name>
    <dbReference type="NCBI Taxonomy" id="4498"/>
    <lineage>
        <taxon>Eukaryota</taxon>
        <taxon>Viridiplantae</taxon>
        <taxon>Streptophyta</taxon>
        <taxon>Embryophyta</taxon>
        <taxon>Tracheophyta</taxon>
        <taxon>Spermatophyta</taxon>
        <taxon>Magnoliopsida</taxon>
        <taxon>Liliopsida</taxon>
        <taxon>Poales</taxon>
        <taxon>Poaceae</taxon>
        <taxon>BOP clade</taxon>
        <taxon>Pooideae</taxon>
        <taxon>Poodae</taxon>
        <taxon>Poeae</taxon>
        <taxon>Poeae Chloroplast Group 1 (Aveneae type)</taxon>
        <taxon>Aveninae</taxon>
        <taxon>Avena</taxon>
    </lineage>
</organism>
<dbReference type="EnsemblPlants" id="AVESA.00010b.r2.4CG1284740.1">
    <property type="protein sequence ID" value="AVESA.00010b.r2.4CG1284740.1.CDS"/>
    <property type="gene ID" value="AVESA.00010b.r2.4CG1284740"/>
</dbReference>
<reference evidence="1" key="2">
    <citation type="submission" date="2025-09" db="UniProtKB">
        <authorList>
            <consortium name="EnsemblPlants"/>
        </authorList>
    </citation>
    <scope>IDENTIFICATION</scope>
</reference>
<accession>A0ACD5WVV4</accession>
<evidence type="ECO:0000313" key="1">
    <source>
        <dbReference type="EnsemblPlants" id="AVESA.00010b.r2.4CG1284740.1.CDS"/>
    </source>
</evidence>
<dbReference type="Proteomes" id="UP001732700">
    <property type="component" value="Chromosome 4C"/>
</dbReference>
<proteinExistence type="predicted"/>
<keyword evidence="2" id="KW-1185">Reference proteome</keyword>